<accession>A0A8S5SG29</accession>
<name>A0A8S5SG29_9CAUD</name>
<reference evidence="1" key="1">
    <citation type="journal article" date="2021" name="Proc. Natl. Acad. Sci. U.S.A.">
        <title>A Catalog of Tens of Thousands of Viruses from Human Metagenomes Reveals Hidden Associations with Chronic Diseases.</title>
        <authorList>
            <person name="Tisza M.J."/>
            <person name="Buck C.B."/>
        </authorList>
    </citation>
    <scope>NUCLEOTIDE SEQUENCE</scope>
    <source>
        <strain evidence="1">Ct4085</strain>
    </source>
</reference>
<organism evidence="1">
    <name type="scientific">Siphoviridae sp. ct4085</name>
    <dbReference type="NCBI Taxonomy" id="2827774"/>
    <lineage>
        <taxon>Viruses</taxon>
        <taxon>Duplodnaviria</taxon>
        <taxon>Heunggongvirae</taxon>
        <taxon>Uroviricota</taxon>
        <taxon>Caudoviricetes</taxon>
    </lineage>
</organism>
<protein>
    <submittedName>
        <fullName evidence="1">Uncharacterized protein</fullName>
    </submittedName>
</protein>
<dbReference type="EMBL" id="BK032584">
    <property type="protein sequence ID" value="DAF49586.1"/>
    <property type="molecule type" value="Genomic_DNA"/>
</dbReference>
<proteinExistence type="predicted"/>
<sequence length="66" mass="7730">MLCVPSDNHGRVDLCIKELGKHWNFPIAKIQLHSKDLYVDFKATFEDAKKLGEEIARRWNECNTKK</sequence>
<evidence type="ECO:0000313" key="1">
    <source>
        <dbReference type="EMBL" id="DAF49586.1"/>
    </source>
</evidence>